<dbReference type="GO" id="GO:0009396">
    <property type="term" value="P:folic acid-containing compound biosynthetic process"/>
    <property type="evidence" value="ECO:0007669"/>
    <property type="project" value="TreeGrafter"/>
</dbReference>
<dbReference type="Gene3D" id="3.40.50.10420">
    <property type="entry name" value="NagB/RpiA/CoA transferase-like"/>
    <property type="match status" value="1"/>
</dbReference>
<dbReference type="EMBL" id="SNYV01000016">
    <property type="protein sequence ID" value="TDQ75876.1"/>
    <property type="molecule type" value="Genomic_DNA"/>
</dbReference>
<dbReference type="InterPro" id="IPR024185">
    <property type="entry name" value="FTHF_cligase-like_sf"/>
</dbReference>
<dbReference type="Pfam" id="PF01812">
    <property type="entry name" value="5-FTHF_cyc-lig"/>
    <property type="match status" value="1"/>
</dbReference>
<evidence type="ECO:0000256" key="4">
    <source>
        <dbReference type="PIRSR" id="PIRSR006806-1"/>
    </source>
</evidence>
<dbReference type="InterPro" id="IPR002698">
    <property type="entry name" value="FTHF_cligase"/>
</dbReference>
<keyword evidence="6" id="KW-0436">Ligase</keyword>
<dbReference type="RefSeq" id="WP_133585760.1">
    <property type="nucleotide sequence ID" value="NZ_SNYV01000016.1"/>
</dbReference>
<evidence type="ECO:0000313" key="7">
    <source>
        <dbReference type="Proteomes" id="UP000295292"/>
    </source>
</evidence>
<dbReference type="InterPro" id="IPR037171">
    <property type="entry name" value="NagB/RpiA_transferase-like"/>
</dbReference>
<protein>
    <recommendedName>
        <fullName evidence="5">5-formyltetrahydrofolate cyclo-ligase</fullName>
        <ecNumber evidence="5">6.3.3.2</ecNumber>
    </recommendedName>
</protein>
<evidence type="ECO:0000256" key="5">
    <source>
        <dbReference type="RuleBase" id="RU361279"/>
    </source>
</evidence>
<reference evidence="6 7" key="1">
    <citation type="submission" date="2019-03" db="EMBL/GenBank/DDBJ databases">
        <title>Genomic Encyclopedia of Archaeal and Bacterial Type Strains, Phase II (KMG-II): from individual species to whole genera.</title>
        <authorList>
            <person name="Goeker M."/>
        </authorList>
    </citation>
    <scope>NUCLEOTIDE SEQUENCE [LARGE SCALE GENOMIC DNA]</scope>
    <source>
        <strain evidence="6 7">DSM 28353</strain>
    </source>
</reference>
<comment type="similarity">
    <text evidence="1 5">Belongs to the 5-formyltetrahydrofolate cyclo-ligase family.</text>
</comment>
<gene>
    <name evidence="6" type="ORF">CLV99_3570</name>
</gene>
<dbReference type="GO" id="GO:0030272">
    <property type="term" value="F:5-formyltetrahydrofolate cyclo-ligase activity"/>
    <property type="evidence" value="ECO:0007669"/>
    <property type="project" value="UniProtKB-EC"/>
</dbReference>
<feature type="binding site" evidence="4">
    <location>
        <begin position="3"/>
        <end position="7"/>
    </location>
    <ligand>
        <name>ATP</name>
        <dbReference type="ChEBI" id="CHEBI:30616"/>
    </ligand>
</feature>
<dbReference type="OrthoDB" id="9801938at2"/>
<feature type="binding site" evidence="4">
    <location>
        <position position="48"/>
    </location>
    <ligand>
        <name>substrate</name>
    </ligand>
</feature>
<sequence length="189" mass="22164">MTKRELRLLYKARRLALNDDTQAAFEEALFTTLKTMDWSKSTYIHIYLPIQQFREPDTLRFKEWIQENRPDVRFVVSRSDFESHEMVHYLWDEHTVFEANKWGVLEPVGGVMVEESALDVVLVPLLVVDTLGNRVGYGKGFYDRFLARCRPDIATIGLSYYEPVAEITDVGIWDIRLKYCISPTALYRF</sequence>
<dbReference type="Proteomes" id="UP000295292">
    <property type="component" value="Unassembled WGS sequence"/>
</dbReference>
<evidence type="ECO:0000313" key="6">
    <source>
        <dbReference type="EMBL" id="TDQ75876.1"/>
    </source>
</evidence>
<keyword evidence="3 4" id="KW-0067">ATP-binding</keyword>
<feature type="binding site" evidence="4">
    <location>
        <position position="55"/>
    </location>
    <ligand>
        <name>substrate</name>
    </ligand>
</feature>
<dbReference type="PANTHER" id="PTHR23407:SF1">
    <property type="entry name" value="5-FORMYLTETRAHYDROFOLATE CYCLO-LIGASE"/>
    <property type="match status" value="1"/>
</dbReference>
<keyword evidence="2 4" id="KW-0547">Nucleotide-binding</keyword>
<comment type="catalytic activity">
    <reaction evidence="5">
        <text>(6S)-5-formyl-5,6,7,8-tetrahydrofolate + ATP = (6R)-5,10-methenyltetrahydrofolate + ADP + phosphate</text>
        <dbReference type="Rhea" id="RHEA:10488"/>
        <dbReference type="ChEBI" id="CHEBI:30616"/>
        <dbReference type="ChEBI" id="CHEBI:43474"/>
        <dbReference type="ChEBI" id="CHEBI:57455"/>
        <dbReference type="ChEBI" id="CHEBI:57457"/>
        <dbReference type="ChEBI" id="CHEBI:456216"/>
        <dbReference type="EC" id="6.3.3.2"/>
    </reaction>
</comment>
<dbReference type="AlphaFoldDB" id="A0A4R6WEJ0"/>
<feature type="binding site" evidence="4">
    <location>
        <begin position="134"/>
        <end position="142"/>
    </location>
    <ligand>
        <name>ATP</name>
        <dbReference type="ChEBI" id="CHEBI:30616"/>
    </ligand>
</feature>
<dbReference type="GO" id="GO:0046872">
    <property type="term" value="F:metal ion binding"/>
    <property type="evidence" value="ECO:0007669"/>
    <property type="project" value="UniProtKB-KW"/>
</dbReference>
<dbReference type="PANTHER" id="PTHR23407">
    <property type="entry name" value="ATPASE INHIBITOR/5-FORMYLTETRAHYDROFOLATE CYCLO-LIGASE"/>
    <property type="match status" value="1"/>
</dbReference>
<evidence type="ECO:0000256" key="1">
    <source>
        <dbReference type="ARBA" id="ARBA00010638"/>
    </source>
</evidence>
<organism evidence="6 7">
    <name type="scientific">Sphingobacterium yanglingense</name>
    <dbReference type="NCBI Taxonomy" id="1437280"/>
    <lineage>
        <taxon>Bacteria</taxon>
        <taxon>Pseudomonadati</taxon>
        <taxon>Bacteroidota</taxon>
        <taxon>Sphingobacteriia</taxon>
        <taxon>Sphingobacteriales</taxon>
        <taxon>Sphingobacteriaceae</taxon>
        <taxon>Sphingobacterium</taxon>
    </lineage>
</organism>
<name>A0A4R6WEJ0_9SPHI</name>
<dbReference type="SUPFAM" id="SSF100950">
    <property type="entry name" value="NagB/RpiA/CoA transferase-like"/>
    <property type="match status" value="1"/>
</dbReference>
<comment type="cofactor">
    <cofactor evidence="5">
        <name>Mg(2+)</name>
        <dbReference type="ChEBI" id="CHEBI:18420"/>
    </cofactor>
</comment>
<comment type="caution">
    <text evidence="6">The sequence shown here is derived from an EMBL/GenBank/DDBJ whole genome shotgun (WGS) entry which is preliminary data.</text>
</comment>
<dbReference type="EC" id="6.3.3.2" evidence="5"/>
<accession>A0A4R6WEJ0</accession>
<keyword evidence="5" id="KW-0479">Metal-binding</keyword>
<dbReference type="GO" id="GO:0005524">
    <property type="term" value="F:ATP binding"/>
    <property type="evidence" value="ECO:0007669"/>
    <property type="project" value="UniProtKB-KW"/>
</dbReference>
<evidence type="ECO:0000256" key="3">
    <source>
        <dbReference type="ARBA" id="ARBA00022840"/>
    </source>
</evidence>
<proteinExistence type="inferred from homology"/>
<dbReference type="GO" id="GO:0035999">
    <property type="term" value="P:tetrahydrofolate interconversion"/>
    <property type="evidence" value="ECO:0007669"/>
    <property type="project" value="TreeGrafter"/>
</dbReference>
<dbReference type="PIRSF" id="PIRSF006806">
    <property type="entry name" value="FTHF_cligase"/>
    <property type="match status" value="1"/>
</dbReference>
<keyword evidence="7" id="KW-1185">Reference proteome</keyword>
<evidence type="ECO:0000256" key="2">
    <source>
        <dbReference type="ARBA" id="ARBA00022741"/>
    </source>
</evidence>
<keyword evidence="5" id="KW-0460">Magnesium</keyword>
<dbReference type="NCBIfam" id="TIGR02727">
    <property type="entry name" value="MTHFS_bact"/>
    <property type="match status" value="1"/>
</dbReference>